<dbReference type="NCBIfam" id="TIGR00792">
    <property type="entry name" value="gph"/>
    <property type="match status" value="1"/>
</dbReference>
<feature type="transmembrane region" description="Helical" evidence="1">
    <location>
        <begin position="37"/>
        <end position="55"/>
    </location>
</feature>
<dbReference type="GO" id="GO:0006814">
    <property type="term" value="P:sodium ion transport"/>
    <property type="evidence" value="ECO:0007669"/>
    <property type="project" value="InterPro"/>
</dbReference>
<dbReference type="CDD" id="cd17332">
    <property type="entry name" value="MFS_MelB_like"/>
    <property type="match status" value="1"/>
</dbReference>
<name>A0A9J6NY13_9CLOT</name>
<protein>
    <submittedName>
        <fullName evidence="2">MFS transporter</fullName>
    </submittedName>
</protein>
<dbReference type="EMBL" id="JAGSOJ010000001">
    <property type="protein sequence ID" value="MCM1989155.1"/>
    <property type="molecule type" value="Genomic_DNA"/>
</dbReference>
<feature type="transmembrane region" description="Helical" evidence="1">
    <location>
        <begin position="12"/>
        <end position="31"/>
    </location>
</feature>
<keyword evidence="3" id="KW-1185">Reference proteome</keyword>
<feature type="transmembrane region" description="Helical" evidence="1">
    <location>
        <begin position="188"/>
        <end position="211"/>
    </location>
</feature>
<reference evidence="2" key="1">
    <citation type="journal article" date="2021" name="mSystems">
        <title>Bacteria and Archaea Synergistically Convert Glycine Betaine to Biogenic Methane in the Formosa Cold Seep of the South China Sea.</title>
        <authorList>
            <person name="Li L."/>
            <person name="Zhang W."/>
            <person name="Zhang S."/>
            <person name="Song L."/>
            <person name="Sun Q."/>
            <person name="Zhang H."/>
            <person name="Xiang H."/>
            <person name="Dong X."/>
        </authorList>
    </citation>
    <scope>NUCLEOTIDE SEQUENCE</scope>
    <source>
        <strain evidence="2">ZWT</strain>
    </source>
</reference>
<dbReference type="SUPFAM" id="SSF103473">
    <property type="entry name" value="MFS general substrate transporter"/>
    <property type="match status" value="1"/>
</dbReference>
<feature type="transmembrane region" description="Helical" evidence="1">
    <location>
        <begin position="243"/>
        <end position="268"/>
    </location>
</feature>
<feature type="transmembrane region" description="Helical" evidence="1">
    <location>
        <begin position="332"/>
        <end position="355"/>
    </location>
</feature>
<keyword evidence="1" id="KW-0472">Membrane</keyword>
<feature type="transmembrane region" description="Helical" evidence="1">
    <location>
        <begin position="413"/>
        <end position="436"/>
    </location>
</feature>
<dbReference type="Gene3D" id="1.20.1250.20">
    <property type="entry name" value="MFS general substrate transporter like domains"/>
    <property type="match status" value="1"/>
</dbReference>
<dbReference type="RefSeq" id="WP_250858066.1">
    <property type="nucleotide sequence ID" value="NZ_JAGSOJ010000001.1"/>
</dbReference>
<sequence>MKRITFKNKFGYMMGDVANGLTFGMSAGFLLAFYTDALGITAAAAGTLFLIARIWDAVNDPMMGAFTDRMFKKRMLKNKGKKVDKFRPYLLKGCWLVVAASILMFIAPNSLSGAQKLIWAYATYIAWGMAYTFVNIPYGSLAAVMTQDPVERSALAVARGIGGMIGNIAPRILVPLVLAGFADNLSKGYLIAMAIFGVMAVISYIVAYLTVEENIEHKINESDQNEKVSFKESFSVLVKNRPFVAVSIASIAMLFGFMINSAMTLYYFKENLNALKLMAITGVTGILPTLILAPFMSKIVKKFGVKKTVSISSLISAVIYGTLLILPDNPYTYITVTFFAGIFMTIPNMLVWGMVSDCIDYNQYLCGKRQEGVIYGSYSFVRKMGQAFAGFMGGVGLSIIGYVPNAASQTASVLFGIKFLIVGLPAIGMFIAFLSYQFIWNLTPEKQVEVVQTINS</sequence>
<dbReference type="InterPro" id="IPR036259">
    <property type="entry name" value="MFS_trans_sf"/>
</dbReference>
<feature type="transmembrane region" description="Helical" evidence="1">
    <location>
        <begin position="387"/>
        <end position="407"/>
    </location>
</feature>
<dbReference type="GO" id="GO:0015293">
    <property type="term" value="F:symporter activity"/>
    <property type="evidence" value="ECO:0007669"/>
    <property type="project" value="InterPro"/>
</dbReference>
<accession>A0A9J6NY13</accession>
<feature type="transmembrane region" description="Helical" evidence="1">
    <location>
        <begin position="156"/>
        <end position="182"/>
    </location>
</feature>
<feature type="transmembrane region" description="Helical" evidence="1">
    <location>
        <begin position="119"/>
        <end position="144"/>
    </location>
</feature>
<dbReference type="Proteomes" id="UP001056429">
    <property type="component" value="Unassembled WGS sequence"/>
</dbReference>
<proteinExistence type="predicted"/>
<keyword evidence="1" id="KW-1133">Transmembrane helix</keyword>
<dbReference type="InterPro" id="IPR039672">
    <property type="entry name" value="MFS_2"/>
</dbReference>
<dbReference type="AlphaFoldDB" id="A0A9J6NY13"/>
<dbReference type="InterPro" id="IPR001927">
    <property type="entry name" value="Na/Gal_symport"/>
</dbReference>
<dbReference type="GO" id="GO:0008643">
    <property type="term" value="P:carbohydrate transport"/>
    <property type="evidence" value="ECO:0007669"/>
    <property type="project" value="InterPro"/>
</dbReference>
<comment type="caution">
    <text evidence="2">The sequence shown here is derived from an EMBL/GenBank/DDBJ whole genome shotgun (WGS) entry which is preliminary data.</text>
</comment>
<feature type="transmembrane region" description="Helical" evidence="1">
    <location>
        <begin position="89"/>
        <end position="107"/>
    </location>
</feature>
<dbReference type="Pfam" id="PF13347">
    <property type="entry name" value="MFS_2"/>
    <property type="match status" value="1"/>
</dbReference>
<evidence type="ECO:0000313" key="3">
    <source>
        <dbReference type="Proteomes" id="UP001056429"/>
    </source>
</evidence>
<gene>
    <name evidence="2" type="ORF">KDK92_05335</name>
</gene>
<reference evidence="2" key="2">
    <citation type="submission" date="2021-04" db="EMBL/GenBank/DDBJ databases">
        <authorList>
            <person name="Dong X."/>
        </authorList>
    </citation>
    <scope>NUCLEOTIDE SEQUENCE</scope>
    <source>
        <strain evidence="2">ZWT</strain>
    </source>
</reference>
<dbReference type="GO" id="GO:0005886">
    <property type="term" value="C:plasma membrane"/>
    <property type="evidence" value="ECO:0007669"/>
    <property type="project" value="TreeGrafter"/>
</dbReference>
<dbReference type="PANTHER" id="PTHR11328:SF24">
    <property type="entry name" value="MAJOR FACILITATOR SUPERFAMILY (MFS) PROFILE DOMAIN-CONTAINING PROTEIN"/>
    <property type="match status" value="1"/>
</dbReference>
<evidence type="ECO:0000313" key="2">
    <source>
        <dbReference type="EMBL" id="MCM1989155.1"/>
    </source>
</evidence>
<feature type="transmembrane region" description="Helical" evidence="1">
    <location>
        <begin position="308"/>
        <end position="326"/>
    </location>
</feature>
<evidence type="ECO:0000256" key="1">
    <source>
        <dbReference type="SAM" id="Phobius"/>
    </source>
</evidence>
<dbReference type="PANTHER" id="PTHR11328">
    <property type="entry name" value="MAJOR FACILITATOR SUPERFAMILY DOMAIN-CONTAINING PROTEIN"/>
    <property type="match status" value="1"/>
</dbReference>
<feature type="transmembrane region" description="Helical" evidence="1">
    <location>
        <begin position="274"/>
        <end position="296"/>
    </location>
</feature>
<organism evidence="2 3">
    <name type="scientific">Oceanirhabdus seepicola</name>
    <dbReference type="NCBI Taxonomy" id="2828781"/>
    <lineage>
        <taxon>Bacteria</taxon>
        <taxon>Bacillati</taxon>
        <taxon>Bacillota</taxon>
        <taxon>Clostridia</taxon>
        <taxon>Eubacteriales</taxon>
        <taxon>Clostridiaceae</taxon>
        <taxon>Oceanirhabdus</taxon>
    </lineage>
</organism>
<keyword evidence="1" id="KW-0812">Transmembrane</keyword>